<keyword evidence="2 5" id="KW-0812">Transmembrane</keyword>
<dbReference type="FunCoup" id="A2G249">
    <property type="interactions" value="488"/>
</dbReference>
<dbReference type="InterPro" id="IPR003663">
    <property type="entry name" value="Sugar/inositol_transpt"/>
</dbReference>
<evidence type="ECO:0000313" key="7">
    <source>
        <dbReference type="EMBL" id="EAX88772.1"/>
    </source>
</evidence>
<dbReference type="OrthoDB" id="6339427at2759"/>
<evidence type="ECO:0000256" key="4">
    <source>
        <dbReference type="ARBA" id="ARBA00023136"/>
    </source>
</evidence>
<feature type="transmembrane region" description="Helical" evidence="5">
    <location>
        <begin position="136"/>
        <end position="156"/>
    </location>
</feature>
<dbReference type="SUPFAM" id="SSF103473">
    <property type="entry name" value="MFS general substrate transporter"/>
    <property type="match status" value="1"/>
</dbReference>
<evidence type="ECO:0000313" key="8">
    <source>
        <dbReference type="Proteomes" id="UP000001542"/>
    </source>
</evidence>
<keyword evidence="4 5" id="KW-0472">Membrane</keyword>
<feature type="transmembrane region" description="Helical" evidence="5">
    <location>
        <begin position="100"/>
        <end position="124"/>
    </location>
</feature>
<dbReference type="PANTHER" id="PTHR48021">
    <property type="match status" value="1"/>
</dbReference>
<feature type="transmembrane region" description="Helical" evidence="5">
    <location>
        <begin position="274"/>
        <end position="295"/>
    </location>
</feature>
<dbReference type="SMR" id="A2G249"/>
<dbReference type="Gene3D" id="1.20.1250.20">
    <property type="entry name" value="MFS general substrate transporter like domains"/>
    <property type="match status" value="2"/>
</dbReference>
<dbReference type="PROSITE" id="PS50850">
    <property type="entry name" value="MFS"/>
    <property type="match status" value="1"/>
</dbReference>
<dbReference type="GO" id="GO:0016020">
    <property type="term" value="C:membrane"/>
    <property type="evidence" value="ECO:0000318"/>
    <property type="project" value="GO_Central"/>
</dbReference>
<dbReference type="InParanoid" id="A2G249"/>
<dbReference type="InterPro" id="IPR005829">
    <property type="entry name" value="Sugar_transporter_CS"/>
</dbReference>
<keyword evidence="3 5" id="KW-1133">Transmembrane helix</keyword>
<dbReference type="InterPro" id="IPR036259">
    <property type="entry name" value="MFS_trans_sf"/>
</dbReference>
<feature type="domain" description="Major facilitator superfamily (MFS) profile" evidence="6">
    <location>
        <begin position="10"/>
        <end position="391"/>
    </location>
</feature>
<dbReference type="OMA" id="MQKEYNA"/>
<comment type="subcellular location">
    <subcellularLocation>
        <location evidence="1">Membrane</location>
        <topology evidence="1">Multi-pass membrane protein</topology>
    </subcellularLocation>
</comment>
<feature type="transmembrane region" description="Helical" evidence="5">
    <location>
        <begin position="162"/>
        <end position="181"/>
    </location>
</feature>
<dbReference type="GO" id="GO:0022857">
    <property type="term" value="F:transmembrane transporter activity"/>
    <property type="evidence" value="ECO:0000318"/>
    <property type="project" value="GO_Central"/>
</dbReference>
<evidence type="ECO:0000256" key="2">
    <source>
        <dbReference type="ARBA" id="ARBA00022692"/>
    </source>
</evidence>
<dbReference type="eggNOG" id="KOG0254">
    <property type="taxonomic scope" value="Eukaryota"/>
</dbReference>
<protein>
    <submittedName>
        <fullName evidence="7">Major facilitator superfamily protein</fullName>
    </submittedName>
</protein>
<dbReference type="PANTHER" id="PTHR48021:SF1">
    <property type="entry name" value="GH07001P-RELATED"/>
    <property type="match status" value="1"/>
</dbReference>
<dbReference type="PROSITE" id="PS00217">
    <property type="entry name" value="SUGAR_TRANSPORT_2"/>
    <property type="match status" value="1"/>
</dbReference>
<dbReference type="VEuPathDB" id="TrichDB:TVAG_477750"/>
<dbReference type="FunFam" id="1.20.1250.20:FF:001306">
    <property type="entry name" value="Major facilitator superfamily protein"/>
    <property type="match status" value="1"/>
</dbReference>
<evidence type="ECO:0000256" key="1">
    <source>
        <dbReference type="ARBA" id="ARBA00004141"/>
    </source>
</evidence>
<evidence type="ECO:0000256" key="3">
    <source>
        <dbReference type="ARBA" id="ARBA00022989"/>
    </source>
</evidence>
<sequence length="410" mass="45323">MGFFRKELLYVIVIIFGSMNFGETMAYWSPANKQMTADLQISDFAGTVFNTLPAFMGIITPFFIHIPINKLGRRLTSCITGISAVVGWLLIPIANEKLWIFAFIGRTILGLTVGSFSTVCPLYITEISPTEVRGSYGILHQFGVVIGACLCYLLGIWINWRYLALILALQPFIHVVFIYCVPESPHQDHEEIPGSKKESLFSKKFIKPILVSSLLMFFQQFSGCNGFLSNLEKIFSDAGSSIRPSVAAFLVGLSGLVATGFSAPLVACIGHRPAWHISSVCCALALLIAALNYWFNWSKVIPAIMMILDNLMFGFGLGPIPWVITPELFPDSVRPVATSIMTTLNWTFAAIVMMIWPPMSKYLKFGVSMAIYAGICFAAFGWGIFMLPDTHGKEMGAIFEEKAEPLLSNN</sequence>
<dbReference type="InterPro" id="IPR050549">
    <property type="entry name" value="MFS_Trehalose_Transporter"/>
</dbReference>
<feature type="transmembrane region" description="Helical" evidence="5">
    <location>
        <begin position="248"/>
        <end position="267"/>
    </location>
</feature>
<dbReference type="Pfam" id="PF00083">
    <property type="entry name" value="Sugar_tr"/>
    <property type="match status" value="2"/>
</dbReference>
<dbReference type="GO" id="GO:0055085">
    <property type="term" value="P:transmembrane transport"/>
    <property type="evidence" value="ECO:0000318"/>
    <property type="project" value="GO_Central"/>
</dbReference>
<feature type="transmembrane region" description="Helical" evidence="5">
    <location>
        <begin position="48"/>
        <end position="68"/>
    </location>
</feature>
<reference evidence="7" key="1">
    <citation type="submission" date="2006-10" db="EMBL/GenBank/DDBJ databases">
        <authorList>
            <person name="Amadeo P."/>
            <person name="Zhao Q."/>
            <person name="Wortman J."/>
            <person name="Fraser-Liggett C."/>
            <person name="Carlton J."/>
        </authorList>
    </citation>
    <scope>NUCLEOTIDE SEQUENCE</scope>
    <source>
        <strain evidence="7">G3</strain>
    </source>
</reference>
<dbReference type="KEGG" id="tva:4746429"/>
<evidence type="ECO:0000259" key="6">
    <source>
        <dbReference type="PROSITE" id="PS50850"/>
    </source>
</evidence>
<reference evidence="7" key="2">
    <citation type="journal article" date="2007" name="Science">
        <title>Draft genome sequence of the sexually transmitted pathogen Trichomonas vaginalis.</title>
        <authorList>
            <person name="Carlton J.M."/>
            <person name="Hirt R.P."/>
            <person name="Silva J.C."/>
            <person name="Delcher A.L."/>
            <person name="Schatz M."/>
            <person name="Zhao Q."/>
            <person name="Wortman J.R."/>
            <person name="Bidwell S.L."/>
            <person name="Alsmark U.C.M."/>
            <person name="Besteiro S."/>
            <person name="Sicheritz-Ponten T."/>
            <person name="Noel C.J."/>
            <person name="Dacks J.B."/>
            <person name="Foster P.G."/>
            <person name="Simillion C."/>
            <person name="Van de Peer Y."/>
            <person name="Miranda-Saavedra D."/>
            <person name="Barton G.J."/>
            <person name="Westrop G.D."/>
            <person name="Mueller S."/>
            <person name="Dessi D."/>
            <person name="Fiori P.L."/>
            <person name="Ren Q."/>
            <person name="Paulsen I."/>
            <person name="Zhang H."/>
            <person name="Bastida-Corcuera F.D."/>
            <person name="Simoes-Barbosa A."/>
            <person name="Brown M.T."/>
            <person name="Hayes R.D."/>
            <person name="Mukherjee M."/>
            <person name="Okumura C.Y."/>
            <person name="Schneider R."/>
            <person name="Smith A.J."/>
            <person name="Vanacova S."/>
            <person name="Villalvazo M."/>
            <person name="Haas B.J."/>
            <person name="Pertea M."/>
            <person name="Feldblyum T.V."/>
            <person name="Utterback T.R."/>
            <person name="Shu C.L."/>
            <person name="Osoegawa K."/>
            <person name="de Jong P.J."/>
            <person name="Hrdy I."/>
            <person name="Horvathova L."/>
            <person name="Zubacova Z."/>
            <person name="Dolezal P."/>
            <person name="Malik S.B."/>
            <person name="Logsdon J.M. Jr."/>
            <person name="Henze K."/>
            <person name="Gupta A."/>
            <person name="Wang C.C."/>
            <person name="Dunne R.L."/>
            <person name="Upcroft J.A."/>
            <person name="Upcroft P."/>
            <person name="White O."/>
            <person name="Salzberg S.L."/>
            <person name="Tang P."/>
            <person name="Chiu C.-H."/>
            <person name="Lee Y.-S."/>
            <person name="Embley T.M."/>
            <person name="Coombs G.H."/>
            <person name="Mottram J.C."/>
            <person name="Tachezy J."/>
            <person name="Fraser-Liggett C.M."/>
            <person name="Johnson P.J."/>
        </authorList>
    </citation>
    <scope>NUCLEOTIDE SEQUENCE [LARGE SCALE GENOMIC DNA]</scope>
    <source>
        <strain evidence="7">G3</strain>
    </source>
</reference>
<dbReference type="FunFam" id="1.20.1250.20:FF:000352">
    <property type="entry name" value="Major Facilitator Superfamily protein"/>
    <property type="match status" value="1"/>
</dbReference>
<feature type="transmembrane region" description="Helical" evidence="5">
    <location>
        <begin position="301"/>
        <end position="324"/>
    </location>
</feature>
<dbReference type="InterPro" id="IPR020846">
    <property type="entry name" value="MFS_dom"/>
</dbReference>
<dbReference type="Proteomes" id="UP000001542">
    <property type="component" value="Unassembled WGS sequence"/>
</dbReference>
<evidence type="ECO:0000256" key="5">
    <source>
        <dbReference type="SAM" id="Phobius"/>
    </source>
</evidence>
<accession>A2G249</accession>
<proteinExistence type="predicted"/>
<dbReference type="PRINTS" id="PR00171">
    <property type="entry name" value="SUGRTRNSPORT"/>
</dbReference>
<keyword evidence="8" id="KW-1185">Reference proteome</keyword>
<dbReference type="VEuPathDB" id="TrichDB:TVAGG3_0374990"/>
<dbReference type="AlphaFoldDB" id="A2G249"/>
<organism evidence="7 8">
    <name type="scientific">Trichomonas vaginalis (strain ATCC PRA-98 / G3)</name>
    <dbReference type="NCBI Taxonomy" id="412133"/>
    <lineage>
        <taxon>Eukaryota</taxon>
        <taxon>Metamonada</taxon>
        <taxon>Parabasalia</taxon>
        <taxon>Trichomonadida</taxon>
        <taxon>Trichomonadidae</taxon>
        <taxon>Trichomonas</taxon>
    </lineage>
</organism>
<gene>
    <name evidence="7" type="ORF">TVAG_477750</name>
</gene>
<feature type="transmembrane region" description="Helical" evidence="5">
    <location>
        <begin position="75"/>
        <end position="94"/>
    </location>
</feature>
<dbReference type="RefSeq" id="XP_001301702.1">
    <property type="nucleotide sequence ID" value="XM_001301701.1"/>
</dbReference>
<dbReference type="EMBL" id="DS114267">
    <property type="protein sequence ID" value="EAX88772.1"/>
    <property type="molecule type" value="Genomic_DNA"/>
</dbReference>
<feature type="transmembrane region" description="Helical" evidence="5">
    <location>
        <begin position="336"/>
        <end position="356"/>
    </location>
</feature>
<dbReference type="InterPro" id="IPR005828">
    <property type="entry name" value="MFS_sugar_transport-like"/>
</dbReference>
<name>A2G249_TRIV3</name>
<dbReference type="STRING" id="5722.A2G249"/>
<feature type="transmembrane region" description="Helical" evidence="5">
    <location>
        <begin position="7"/>
        <end position="28"/>
    </location>
</feature>
<feature type="transmembrane region" description="Helical" evidence="5">
    <location>
        <begin position="362"/>
        <end position="385"/>
    </location>
</feature>